<dbReference type="EMBL" id="JAGFNK010000301">
    <property type="protein sequence ID" value="KAI9453491.1"/>
    <property type="molecule type" value="Genomic_DNA"/>
</dbReference>
<dbReference type="Proteomes" id="UP001207468">
    <property type="component" value="Unassembled WGS sequence"/>
</dbReference>
<organism evidence="1 2">
    <name type="scientific">Russula earlei</name>
    <dbReference type="NCBI Taxonomy" id="71964"/>
    <lineage>
        <taxon>Eukaryota</taxon>
        <taxon>Fungi</taxon>
        <taxon>Dikarya</taxon>
        <taxon>Basidiomycota</taxon>
        <taxon>Agaricomycotina</taxon>
        <taxon>Agaricomycetes</taxon>
        <taxon>Russulales</taxon>
        <taxon>Russulaceae</taxon>
        <taxon>Russula</taxon>
    </lineage>
</organism>
<name>A0ACC0TZ74_9AGAM</name>
<accession>A0ACC0TZ74</accession>
<keyword evidence="1" id="KW-0418">Kinase</keyword>
<gene>
    <name evidence="1" type="ORF">F5148DRAFT_1329139</name>
</gene>
<evidence type="ECO:0000313" key="2">
    <source>
        <dbReference type="Proteomes" id="UP001207468"/>
    </source>
</evidence>
<reference evidence="1" key="1">
    <citation type="submission" date="2021-03" db="EMBL/GenBank/DDBJ databases">
        <title>Evolutionary priming and transition to the ectomycorrhizal habit in an iconic lineage of mushroom-forming fungi: is preadaptation a requirement?</title>
        <authorList>
            <consortium name="DOE Joint Genome Institute"/>
            <person name="Looney B.P."/>
            <person name="Miyauchi S."/>
            <person name="Morin E."/>
            <person name="Drula E."/>
            <person name="Courty P.E."/>
            <person name="Chicoki N."/>
            <person name="Fauchery L."/>
            <person name="Kohler A."/>
            <person name="Kuo A."/>
            <person name="LaButti K."/>
            <person name="Pangilinan J."/>
            <person name="Lipzen A."/>
            <person name="Riley R."/>
            <person name="Andreopoulos W."/>
            <person name="He G."/>
            <person name="Johnson J."/>
            <person name="Barry K.W."/>
            <person name="Grigoriev I.V."/>
            <person name="Nagy L."/>
            <person name="Hibbett D."/>
            <person name="Henrissat B."/>
            <person name="Matheny P.B."/>
            <person name="Labbe J."/>
            <person name="Martin A.F."/>
        </authorList>
    </citation>
    <scope>NUCLEOTIDE SEQUENCE</scope>
    <source>
        <strain evidence="1">BPL698</strain>
    </source>
</reference>
<protein>
    <submittedName>
        <fullName evidence="1">PAS/PAC sensor signal transduction histidine kinase</fullName>
    </submittedName>
</protein>
<proteinExistence type="predicted"/>
<evidence type="ECO:0000313" key="1">
    <source>
        <dbReference type="EMBL" id="KAI9453491.1"/>
    </source>
</evidence>
<sequence>MPSHITGTNTVSMTPDIDTQTLQSALVSAGLGIWKVMLKEPWTVIWDDRCKALFGIAKGNAIPYAQAIQAIHEDDRPQVDAAVKAAIDPAGIDDKQLRWVNFIGKAHFDDKGAPLHFTGIARDLTDDKRYQESELQSRSLIEQSPVRSLLLTGENMVITRANKQLLDSWGKDASVIGIENQIFPQLLAQVYTTGIPHTATDTPVTLTRDGQDHIHYFDFTYQPMRTASGSVYGILSTAIDVTEKVRYRQKIEEAELYTRSIFYNSPVAKMVFTGDDMAISTINENMFDILGRDASIIGKPFMEAMPELTATPLMSRLRHDWYGLTTAEVPSGEIVSMMEGDDMINRQTGQKRLVHSIGKPVLDQDGEVVRIDGVSRDVTAQRQLQGALEDEVQLRTEELAATNEELKATNDELYSLNEELEEANGLLTKSNEELAQYAYVASHDLQEPLRKIRIFSDMLDTVAVLPQEHKVWVEKINQSAERMTLLIKDLLTFSRLLKSDSLAQQVDLKEVINSVVSDFELTILEKNATIEIGDLPVVEAISLQMNQLFYNLISNALKFTNKGVDPHIKINAVEMPEEEIIQYIPRPVRYIKYYLISFIDNGIGFETQYIDQIFEIFKRLHSKEVYPGSGIGLALCRNIVANHNGHLYAVSEPGKGSTFAIILPAEQAQADLGISS</sequence>
<keyword evidence="1" id="KW-0808">Transferase</keyword>
<comment type="caution">
    <text evidence="1">The sequence shown here is derived from an EMBL/GenBank/DDBJ whole genome shotgun (WGS) entry which is preliminary data.</text>
</comment>
<keyword evidence="2" id="KW-1185">Reference proteome</keyword>